<proteinExistence type="predicted"/>
<reference evidence="2" key="2">
    <citation type="journal article" date="2015" name="Data Brief">
        <title>Shoot transcriptome of the giant reed, Arundo donax.</title>
        <authorList>
            <person name="Barrero R.A."/>
            <person name="Guerrero F.D."/>
            <person name="Moolhuijzen P."/>
            <person name="Goolsby J.A."/>
            <person name="Tidwell J."/>
            <person name="Bellgard S.E."/>
            <person name="Bellgard M.I."/>
        </authorList>
    </citation>
    <scope>NUCLEOTIDE SEQUENCE</scope>
    <source>
        <tissue evidence="2">Shoot tissue taken approximately 20 cm above the soil surface</tissue>
    </source>
</reference>
<organism evidence="2">
    <name type="scientific">Arundo donax</name>
    <name type="common">Giant reed</name>
    <name type="synonym">Donax arundinaceus</name>
    <dbReference type="NCBI Taxonomy" id="35708"/>
    <lineage>
        <taxon>Eukaryota</taxon>
        <taxon>Viridiplantae</taxon>
        <taxon>Streptophyta</taxon>
        <taxon>Embryophyta</taxon>
        <taxon>Tracheophyta</taxon>
        <taxon>Spermatophyta</taxon>
        <taxon>Magnoliopsida</taxon>
        <taxon>Liliopsida</taxon>
        <taxon>Poales</taxon>
        <taxon>Poaceae</taxon>
        <taxon>PACMAD clade</taxon>
        <taxon>Arundinoideae</taxon>
        <taxon>Arundineae</taxon>
        <taxon>Arundo</taxon>
    </lineage>
</organism>
<protein>
    <recommendedName>
        <fullName evidence="3">Secreted protein</fullName>
    </recommendedName>
</protein>
<sequence length="66" mass="7938">MHFCTRIIIILFIIFSKKISRTWYCWVCNSWVHNVVHFDMPTYIPHALASNDLWFLCVITCFNAKE</sequence>
<name>A0A0A9FGJ3_ARUDO</name>
<reference evidence="2" key="1">
    <citation type="submission" date="2014-09" db="EMBL/GenBank/DDBJ databases">
        <authorList>
            <person name="Magalhaes I.L.F."/>
            <person name="Oliveira U."/>
            <person name="Santos F.R."/>
            <person name="Vidigal T.H.D.A."/>
            <person name="Brescovit A.D."/>
            <person name="Santos A.J."/>
        </authorList>
    </citation>
    <scope>NUCLEOTIDE SEQUENCE</scope>
    <source>
        <tissue evidence="2">Shoot tissue taken approximately 20 cm above the soil surface</tissue>
    </source>
</reference>
<evidence type="ECO:0008006" key="3">
    <source>
        <dbReference type="Google" id="ProtNLM"/>
    </source>
</evidence>
<dbReference type="EMBL" id="GBRH01186434">
    <property type="protein sequence ID" value="JAE11462.1"/>
    <property type="molecule type" value="Transcribed_RNA"/>
</dbReference>
<feature type="signal peptide" evidence="1">
    <location>
        <begin position="1"/>
        <end position="20"/>
    </location>
</feature>
<keyword evidence="1" id="KW-0732">Signal</keyword>
<accession>A0A0A9FGJ3</accession>
<evidence type="ECO:0000256" key="1">
    <source>
        <dbReference type="SAM" id="SignalP"/>
    </source>
</evidence>
<evidence type="ECO:0000313" key="2">
    <source>
        <dbReference type="EMBL" id="JAE11462.1"/>
    </source>
</evidence>
<feature type="chain" id="PRO_5002044508" description="Secreted protein" evidence="1">
    <location>
        <begin position="21"/>
        <end position="66"/>
    </location>
</feature>
<dbReference type="AlphaFoldDB" id="A0A0A9FGJ3"/>